<dbReference type="EC" id="6.2.1.12" evidence="2"/>
<dbReference type="InterPro" id="IPR020845">
    <property type="entry name" value="AMP-binding_CS"/>
</dbReference>
<dbReference type="GO" id="GO:0106290">
    <property type="term" value="F:trans-cinnamate-CoA ligase activity"/>
    <property type="evidence" value="ECO:0007669"/>
    <property type="project" value="UniProtKB-ARBA"/>
</dbReference>
<dbReference type="Gene3D" id="3.40.50.12780">
    <property type="entry name" value="N-terminal domain of ligase-like"/>
    <property type="match status" value="1"/>
</dbReference>
<keyword evidence="4" id="KW-0547">Nucleotide-binding</keyword>
<dbReference type="PANTHER" id="PTHR24096">
    <property type="entry name" value="LONG-CHAIN-FATTY-ACID--COA LIGASE"/>
    <property type="match status" value="1"/>
</dbReference>
<comment type="caution">
    <text evidence="9">The sequence shown here is derived from an EMBL/GenBank/DDBJ whole genome shotgun (WGS) entry which is preliminary data.</text>
</comment>
<dbReference type="GO" id="GO:0046949">
    <property type="term" value="P:fatty-acyl-CoA biosynthetic process"/>
    <property type="evidence" value="ECO:0007669"/>
    <property type="project" value="TreeGrafter"/>
</dbReference>
<protein>
    <recommendedName>
        <fullName evidence="2">4-coumarate--CoA ligase</fullName>
        <ecNumber evidence="2">6.2.1.12</ecNumber>
    </recommendedName>
</protein>
<evidence type="ECO:0000259" key="7">
    <source>
        <dbReference type="Pfam" id="PF00501"/>
    </source>
</evidence>
<dbReference type="SUPFAM" id="SSF56801">
    <property type="entry name" value="Acetyl-CoA synthetase-like"/>
    <property type="match status" value="1"/>
</dbReference>
<evidence type="ECO:0000313" key="9">
    <source>
        <dbReference type="EMBL" id="KAK1269433.1"/>
    </source>
</evidence>
<feature type="domain" description="AMP-dependent synthetase/ligase" evidence="7">
    <location>
        <begin position="39"/>
        <end position="409"/>
    </location>
</feature>
<dbReference type="CDD" id="cd05904">
    <property type="entry name" value="4CL"/>
    <property type="match status" value="1"/>
</dbReference>
<accession>A0AAV9AZ08</accession>
<dbReference type="PROSITE" id="PS00455">
    <property type="entry name" value="AMP_BINDING"/>
    <property type="match status" value="1"/>
</dbReference>
<dbReference type="InterPro" id="IPR045851">
    <property type="entry name" value="AMP-bd_C_sf"/>
</dbReference>
<dbReference type="InterPro" id="IPR000873">
    <property type="entry name" value="AMP-dep_synth/lig_dom"/>
</dbReference>
<comment type="catalytic activity">
    <reaction evidence="6">
        <text>(E)-4-coumarate + ATP + CoA = (E)-4-coumaroyl-CoA + AMP + diphosphate</text>
        <dbReference type="Rhea" id="RHEA:19641"/>
        <dbReference type="ChEBI" id="CHEBI:12876"/>
        <dbReference type="ChEBI" id="CHEBI:30616"/>
        <dbReference type="ChEBI" id="CHEBI:33019"/>
        <dbReference type="ChEBI" id="CHEBI:57287"/>
        <dbReference type="ChEBI" id="CHEBI:85008"/>
        <dbReference type="ChEBI" id="CHEBI:456215"/>
        <dbReference type="EC" id="6.2.1.12"/>
    </reaction>
    <physiologicalReaction direction="left-to-right" evidence="6">
        <dbReference type="Rhea" id="RHEA:19642"/>
    </physiologicalReaction>
</comment>
<dbReference type="InterPro" id="IPR025110">
    <property type="entry name" value="AMP-bd_C"/>
</dbReference>
<organism evidence="9 10">
    <name type="scientific">Acorus gramineus</name>
    <name type="common">Dwarf sweet flag</name>
    <dbReference type="NCBI Taxonomy" id="55184"/>
    <lineage>
        <taxon>Eukaryota</taxon>
        <taxon>Viridiplantae</taxon>
        <taxon>Streptophyta</taxon>
        <taxon>Embryophyta</taxon>
        <taxon>Tracheophyta</taxon>
        <taxon>Spermatophyta</taxon>
        <taxon>Magnoliopsida</taxon>
        <taxon>Liliopsida</taxon>
        <taxon>Acoraceae</taxon>
        <taxon>Acorus</taxon>
    </lineage>
</organism>
<evidence type="ECO:0000256" key="1">
    <source>
        <dbReference type="ARBA" id="ARBA00006432"/>
    </source>
</evidence>
<proteinExistence type="inferred from homology"/>
<dbReference type="FunFam" id="3.40.50.12780:FF:000003">
    <property type="entry name" value="Long-chain-fatty-acid--CoA ligase FadD"/>
    <property type="match status" value="1"/>
</dbReference>
<dbReference type="PANTHER" id="PTHR24096:SF389">
    <property type="entry name" value="4-COUMARATE--COA LIGASE-LIKE 1"/>
    <property type="match status" value="1"/>
</dbReference>
<keyword evidence="5" id="KW-0067">ATP-binding</keyword>
<evidence type="ECO:0000256" key="3">
    <source>
        <dbReference type="ARBA" id="ARBA00022598"/>
    </source>
</evidence>
<reference evidence="9" key="2">
    <citation type="submission" date="2023-06" db="EMBL/GenBank/DDBJ databases">
        <authorList>
            <person name="Ma L."/>
            <person name="Liu K.-W."/>
            <person name="Li Z."/>
            <person name="Hsiao Y.-Y."/>
            <person name="Qi Y."/>
            <person name="Fu T."/>
            <person name="Tang G."/>
            <person name="Zhang D."/>
            <person name="Sun W.-H."/>
            <person name="Liu D.-K."/>
            <person name="Li Y."/>
            <person name="Chen G.-Z."/>
            <person name="Liu X.-D."/>
            <person name="Liao X.-Y."/>
            <person name="Jiang Y.-T."/>
            <person name="Yu X."/>
            <person name="Hao Y."/>
            <person name="Huang J."/>
            <person name="Zhao X.-W."/>
            <person name="Ke S."/>
            <person name="Chen Y.-Y."/>
            <person name="Wu W.-L."/>
            <person name="Hsu J.-L."/>
            <person name="Lin Y.-F."/>
            <person name="Huang M.-D."/>
            <person name="Li C.-Y."/>
            <person name="Huang L."/>
            <person name="Wang Z.-W."/>
            <person name="Zhao X."/>
            <person name="Zhong W.-Y."/>
            <person name="Peng D.-H."/>
            <person name="Ahmad S."/>
            <person name="Lan S."/>
            <person name="Zhang J.-S."/>
            <person name="Tsai W.-C."/>
            <person name="Van De Peer Y."/>
            <person name="Liu Z.-J."/>
        </authorList>
    </citation>
    <scope>NUCLEOTIDE SEQUENCE</scope>
    <source>
        <strain evidence="9">SCP</strain>
        <tissue evidence="9">Leaves</tissue>
    </source>
</reference>
<dbReference type="GO" id="GO:0009698">
    <property type="term" value="P:phenylpropanoid metabolic process"/>
    <property type="evidence" value="ECO:0007669"/>
    <property type="project" value="UniProtKB-ARBA"/>
</dbReference>
<evidence type="ECO:0000256" key="2">
    <source>
        <dbReference type="ARBA" id="ARBA00012959"/>
    </source>
</evidence>
<dbReference type="GO" id="GO:0004467">
    <property type="term" value="F:long-chain fatty acid-CoA ligase activity"/>
    <property type="evidence" value="ECO:0007669"/>
    <property type="project" value="TreeGrafter"/>
</dbReference>
<sequence>MERPSQLAQEQEEQNVFRSRFPPVPIPDNVTLPDFVLQDAELYPEKPAFVDASTGKMYTHGQVVRDVKRFAKALRALGIRKGHVVLVVLPNVTEYPIIALGVMAAGGVFSGSNPLSTPSEIHKQAVDADAKLIVTDHLAYDKVKETGIPVIIVGENRAPEGTIAWEDLLTAGDRAGNLPESLNSDALKQDDLCALPYSSGTTGTSKGVMLTHRNLVSNLCSSLFSVGPDMVGQVTALGLMPFFHIYGITGICCATLKCKGKVVVMGRFDIRSFMSALVDHEVNFAPIVPPIMLAMVKNPVVDEFDLGRLKLRSVMTAAAPLAPELLAAFERKFPGVQVQEAYGLTEHSCITLTHGDPRRGHSTAKKNSVGFVLPNLEIKFIDPDTGRSMPRNSPGELCVRSQCVMQGYYRNKEETERAIDSQGWLHTGDVGYIDDDGDVFIVDRIKELIKYKGFQVAPAELEAILLSHPSVEDAAVFGLPDEEAGEIPASCVVMGRGAEEREEEVMKFVASNVASYKRVRVLHFVDTIPKSPSGKIMRRLLRDNMMKRLSDKKTSLKP</sequence>
<keyword evidence="10" id="KW-1185">Reference proteome</keyword>
<evidence type="ECO:0000256" key="4">
    <source>
        <dbReference type="ARBA" id="ARBA00022741"/>
    </source>
</evidence>
<gene>
    <name evidence="9" type="ORF">QJS04_geneDACA014022</name>
</gene>
<dbReference type="FunFam" id="3.30.300.30:FF:000007">
    <property type="entry name" value="4-coumarate--CoA ligase 2"/>
    <property type="match status" value="1"/>
</dbReference>
<keyword evidence="3 9" id="KW-0436">Ligase</keyword>
<evidence type="ECO:0000256" key="6">
    <source>
        <dbReference type="ARBA" id="ARBA00034252"/>
    </source>
</evidence>
<dbReference type="Gene3D" id="3.30.300.30">
    <property type="match status" value="1"/>
</dbReference>
<dbReference type="InterPro" id="IPR042099">
    <property type="entry name" value="ANL_N_sf"/>
</dbReference>
<dbReference type="GO" id="GO:0005524">
    <property type="term" value="F:ATP binding"/>
    <property type="evidence" value="ECO:0007669"/>
    <property type="project" value="UniProtKB-KW"/>
</dbReference>
<dbReference type="Proteomes" id="UP001179952">
    <property type="component" value="Unassembled WGS sequence"/>
</dbReference>
<feature type="domain" description="AMP-binding enzyme C-terminal" evidence="8">
    <location>
        <begin position="460"/>
        <end position="535"/>
    </location>
</feature>
<evidence type="ECO:0000256" key="5">
    <source>
        <dbReference type="ARBA" id="ARBA00022840"/>
    </source>
</evidence>
<evidence type="ECO:0000313" key="10">
    <source>
        <dbReference type="Proteomes" id="UP001179952"/>
    </source>
</evidence>
<dbReference type="EMBL" id="JAUJYN010000006">
    <property type="protein sequence ID" value="KAK1269433.1"/>
    <property type="molecule type" value="Genomic_DNA"/>
</dbReference>
<evidence type="ECO:0000259" key="8">
    <source>
        <dbReference type="Pfam" id="PF13193"/>
    </source>
</evidence>
<comment type="similarity">
    <text evidence="1">Belongs to the ATP-dependent AMP-binding enzyme family.</text>
</comment>
<reference evidence="9" key="1">
    <citation type="journal article" date="2023" name="Nat. Commun.">
        <title>Diploid and tetraploid genomes of Acorus and the evolution of monocots.</title>
        <authorList>
            <person name="Ma L."/>
            <person name="Liu K.W."/>
            <person name="Li Z."/>
            <person name="Hsiao Y.Y."/>
            <person name="Qi Y."/>
            <person name="Fu T."/>
            <person name="Tang G.D."/>
            <person name="Zhang D."/>
            <person name="Sun W.H."/>
            <person name="Liu D.K."/>
            <person name="Li Y."/>
            <person name="Chen G.Z."/>
            <person name="Liu X.D."/>
            <person name="Liao X.Y."/>
            <person name="Jiang Y.T."/>
            <person name="Yu X."/>
            <person name="Hao Y."/>
            <person name="Huang J."/>
            <person name="Zhao X.W."/>
            <person name="Ke S."/>
            <person name="Chen Y.Y."/>
            <person name="Wu W.L."/>
            <person name="Hsu J.L."/>
            <person name="Lin Y.F."/>
            <person name="Huang M.D."/>
            <person name="Li C.Y."/>
            <person name="Huang L."/>
            <person name="Wang Z.W."/>
            <person name="Zhao X."/>
            <person name="Zhong W.Y."/>
            <person name="Peng D.H."/>
            <person name="Ahmad S."/>
            <person name="Lan S."/>
            <person name="Zhang J.S."/>
            <person name="Tsai W.C."/>
            <person name="Van de Peer Y."/>
            <person name="Liu Z.J."/>
        </authorList>
    </citation>
    <scope>NUCLEOTIDE SEQUENCE</scope>
    <source>
        <strain evidence="9">SCP</strain>
    </source>
</reference>
<dbReference type="Pfam" id="PF00501">
    <property type="entry name" value="AMP-binding"/>
    <property type="match status" value="1"/>
</dbReference>
<dbReference type="Pfam" id="PF13193">
    <property type="entry name" value="AMP-binding_C"/>
    <property type="match status" value="1"/>
</dbReference>
<dbReference type="AlphaFoldDB" id="A0AAV9AZ08"/>
<dbReference type="GO" id="GO:0016207">
    <property type="term" value="F:4-coumarate-CoA ligase activity"/>
    <property type="evidence" value="ECO:0007669"/>
    <property type="project" value="UniProtKB-EC"/>
</dbReference>
<name>A0AAV9AZ08_ACOGR</name>